<comment type="caution">
    <text evidence="3">The sequence shown here is derived from an EMBL/GenBank/DDBJ whole genome shotgun (WGS) entry which is preliminary data.</text>
</comment>
<feature type="domain" description="BTB" evidence="2">
    <location>
        <begin position="28"/>
        <end position="93"/>
    </location>
</feature>
<dbReference type="Proteomes" id="UP001383192">
    <property type="component" value="Unassembled WGS sequence"/>
</dbReference>
<accession>A0AAW0CXN2</accession>
<protein>
    <recommendedName>
        <fullName evidence="2">BTB domain-containing protein</fullName>
    </recommendedName>
</protein>
<evidence type="ECO:0000256" key="1">
    <source>
        <dbReference type="SAM" id="MobiDB-lite"/>
    </source>
</evidence>
<dbReference type="SUPFAM" id="SSF54695">
    <property type="entry name" value="POZ domain"/>
    <property type="match status" value="1"/>
</dbReference>
<dbReference type="CDD" id="cd18186">
    <property type="entry name" value="BTB_POZ_ZBTB_KLHL-like"/>
    <property type="match status" value="1"/>
</dbReference>
<dbReference type="PROSITE" id="PS50097">
    <property type="entry name" value="BTB"/>
    <property type="match status" value="1"/>
</dbReference>
<dbReference type="Gene3D" id="3.30.710.10">
    <property type="entry name" value="Potassium Channel Kv1.1, Chain A"/>
    <property type="match status" value="1"/>
</dbReference>
<dbReference type="InterPro" id="IPR000210">
    <property type="entry name" value="BTB/POZ_dom"/>
</dbReference>
<keyword evidence="4" id="KW-1185">Reference proteome</keyword>
<dbReference type="SMART" id="SM00225">
    <property type="entry name" value="BTB"/>
    <property type="match status" value="1"/>
</dbReference>
<reference evidence="3 4" key="1">
    <citation type="submission" date="2024-01" db="EMBL/GenBank/DDBJ databases">
        <title>A draft genome for a cacao thread blight-causing isolate of Paramarasmius palmivorus.</title>
        <authorList>
            <person name="Baruah I.K."/>
            <person name="Bukari Y."/>
            <person name="Amoako-Attah I."/>
            <person name="Meinhardt L.W."/>
            <person name="Bailey B.A."/>
            <person name="Cohen S.P."/>
        </authorList>
    </citation>
    <scope>NUCLEOTIDE SEQUENCE [LARGE SCALE GENOMIC DNA]</scope>
    <source>
        <strain evidence="3 4">GH-12</strain>
    </source>
</reference>
<evidence type="ECO:0000313" key="3">
    <source>
        <dbReference type="EMBL" id="KAK7043970.1"/>
    </source>
</evidence>
<evidence type="ECO:0000313" key="4">
    <source>
        <dbReference type="Proteomes" id="UP001383192"/>
    </source>
</evidence>
<name>A0AAW0CXN2_9AGAR</name>
<organism evidence="3 4">
    <name type="scientific">Paramarasmius palmivorus</name>
    <dbReference type="NCBI Taxonomy" id="297713"/>
    <lineage>
        <taxon>Eukaryota</taxon>
        <taxon>Fungi</taxon>
        <taxon>Dikarya</taxon>
        <taxon>Basidiomycota</taxon>
        <taxon>Agaricomycotina</taxon>
        <taxon>Agaricomycetes</taxon>
        <taxon>Agaricomycetidae</taxon>
        <taxon>Agaricales</taxon>
        <taxon>Marasmiineae</taxon>
        <taxon>Marasmiaceae</taxon>
        <taxon>Paramarasmius</taxon>
    </lineage>
</organism>
<dbReference type="AlphaFoldDB" id="A0AAW0CXN2"/>
<feature type="compositionally biased region" description="Polar residues" evidence="1">
    <location>
        <begin position="1"/>
        <end position="11"/>
    </location>
</feature>
<evidence type="ECO:0000259" key="2">
    <source>
        <dbReference type="PROSITE" id="PS50097"/>
    </source>
</evidence>
<feature type="region of interest" description="Disordered" evidence="1">
    <location>
        <begin position="1"/>
        <end position="20"/>
    </location>
</feature>
<dbReference type="EMBL" id="JAYKXP010000027">
    <property type="protein sequence ID" value="KAK7043970.1"/>
    <property type="molecule type" value="Genomic_DNA"/>
</dbReference>
<dbReference type="InterPro" id="IPR011333">
    <property type="entry name" value="SKP1/BTB/POZ_sf"/>
</dbReference>
<dbReference type="Pfam" id="PF00651">
    <property type="entry name" value="BTB"/>
    <property type="match status" value="1"/>
</dbReference>
<proteinExistence type="predicted"/>
<sequence length="333" mass="37686">MTTNESSSTGAPTPKVTVASPPFDSPNVDIILRTADHVDFRVSRAILSFVSPFFRDMFALPQPPSSANSSDALEVVSLSEESPVLDRFLRFLYPATALPKLWNDEAENIKNIFHAMIKYQVEDTPAFKKFTQGAMNEFLHCSIMHTDTSKRRALRIMVILWSFKRFLTQDTLNELAKKLLEFPFHTLATFYCPEMDTITAGEYVKILIYHRKCTEAIQSHKPSFDNWGSNSARLKYSCTIASLTPRKASVPLANLQRLFDYVRKTEFPENPYRCTEYWSFGLPLFYRAFDGHDTGVHACECCSVVGCPSMITAFSRLISDEVVAAVNGVQLEL</sequence>
<gene>
    <name evidence="3" type="ORF">VNI00_008138</name>
</gene>